<evidence type="ECO:0000313" key="2">
    <source>
        <dbReference type="Proteomes" id="UP000000530"/>
    </source>
</evidence>
<gene>
    <name evidence="1" type="ordered locus">SACOL0060</name>
</gene>
<dbReference type="AlphaFoldDB" id="A0A0H2X2F5"/>
<dbReference type="HOGENOM" id="CLU_3391444_0_0_9"/>
<dbReference type="KEGG" id="sac:SACOL0060"/>
<proteinExistence type="predicted"/>
<dbReference type="RefSeq" id="WP_001791873.1">
    <property type="nucleotide sequence ID" value="NC_002951.2"/>
</dbReference>
<name>A0A0H2X2F5_STAAC</name>
<dbReference type="EMBL" id="CP000046">
    <property type="protein sequence ID" value="AAY21148.1"/>
    <property type="molecule type" value="Genomic_DNA"/>
</dbReference>
<dbReference type="Proteomes" id="UP000000530">
    <property type="component" value="Chromosome"/>
</dbReference>
<accession>A0A0H2X2F5</accession>
<sequence>MMKYPYMLININLSTITKNDKRFNATDDRINII</sequence>
<reference evidence="1 2" key="1">
    <citation type="journal article" date="2005" name="J. Bacteriol.">
        <title>Insights on evolution of virulence and resistance from the complete genome analysis of an early methicillin-resistant Staphylococcus aureus strain and a biofilm-producing methicillin-resistant Staphylococcus epidermidis strain.</title>
        <authorList>
            <person name="Gill S.R."/>
            <person name="Fouts D.E."/>
            <person name="Archer G.L."/>
            <person name="Mongodin E.F."/>
            <person name="Deboy R.T."/>
            <person name="Ravel J."/>
            <person name="Paulsen I.T."/>
            <person name="Kolonay J.F."/>
            <person name="Brinkac L."/>
            <person name="Beanan M."/>
            <person name="Dodson R.J."/>
            <person name="Daugherty S.C."/>
            <person name="Madupu R."/>
            <person name="Angiuoli S.V."/>
            <person name="Durkin A.S."/>
            <person name="Haft D.H."/>
            <person name="Vamathevan J."/>
            <person name="Khouri H."/>
            <person name="Utterback T."/>
            <person name="Lee C."/>
            <person name="Dimitrov G."/>
            <person name="Jiang L."/>
            <person name="Qin H."/>
            <person name="Weidman J."/>
            <person name="Tran K."/>
            <person name="Kang K."/>
            <person name="Hance I.R."/>
            <person name="Nelson K.E."/>
            <person name="Fraser C.M."/>
        </authorList>
    </citation>
    <scope>NUCLEOTIDE SEQUENCE [LARGE SCALE GENOMIC DNA]</scope>
    <source>
        <strain evidence="1 2">COL</strain>
    </source>
</reference>
<organism evidence="1 2">
    <name type="scientific">Staphylococcus aureus (strain COL)</name>
    <dbReference type="NCBI Taxonomy" id="93062"/>
    <lineage>
        <taxon>Bacteria</taxon>
        <taxon>Bacillati</taxon>
        <taxon>Bacillota</taxon>
        <taxon>Bacilli</taxon>
        <taxon>Bacillales</taxon>
        <taxon>Staphylococcaceae</taxon>
        <taxon>Staphylococcus</taxon>
    </lineage>
</organism>
<evidence type="ECO:0000313" key="1">
    <source>
        <dbReference type="EMBL" id="AAY21148.1"/>
    </source>
</evidence>
<protein>
    <submittedName>
        <fullName evidence="1">Uncharacterized protein</fullName>
    </submittedName>
</protein>